<evidence type="ECO:0000313" key="3">
    <source>
        <dbReference type="EMBL" id="MET4577027.1"/>
    </source>
</evidence>
<dbReference type="RefSeq" id="WP_354443085.1">
    <property type="nucleotide sequence ID" value="NZ_JBEPSH010000004.1"/>
</dbReference>
<dbReference type="InterPro" id="IPR013094">
    <property type="entry name" value="AB_hydrolase_3"/>
</dbReference>
<dbReference type="Gene3D" id="3.40.50.1820">
    <property type="entry name" value="alpha/beta hydrolase"/>
    <property type="match status" value="1"/>
</dbReference>
<name>A0ABV2Q7X8_9BURK</name>
<protein>
    <submittedName>
        <fullName evidence="3">Acetyl esterase</fullName>
        <ecNumber evidence="3">3.1.1.-</ecNumber>
    </submittedName>
</protein>
<dbReference type="Pfam" id="PF07859">
    <property type="entry name" value="Abhydrolase_3"/>
    <property type="match status" value="1"/>
</dbReference>
<accession>A0ABV2Q7X8</accession>
<dbReference type="PANTHER" id="PTHR48081:SF8">
    <property type="entry name" value="ALPHA_BETA HYDROLASE FOLD-3 DOMAIN-CONTAINING PROTEIN-RELATED"/>
    <property type="match status" value="1"/>
</dbReference>
<dbReference type="InterPro" id="IPR029058">
    <property type="entry name" value="AB_hydrolase_fold"/>
</dbReference>
<sequence length="308" mass="33932">MREGSLHPDMRALLNAQSTTYGSSIQDERRSWNDYAREVGQPVPSHIATEDKEIATADAKVPVRIYRKTAGKNEGCIIYMHGGGWTKGDIDSSESLAWGLCEVTHSTVISVGYRLAPEDVFPAAFNDCHGALKWAHENAAALGIDPKKIVLVGDSAGGNLAAALSVHTRDHEGPKVAAQVVIYPAIGEFIDTDSYHANATGYGLTTDRYRFYCKQYLGGSFEIDDVRARPMLAKDFSNLAPAYVVTAEFDPIRDDGRVYAKRLVEEGNDCVYRECRGFIHGFFRARFKSQAAAAELDRIADFLRPFVS</sequence>
<evidence type="ECO:0000259" key="2">
    <source>
        <dbReference type="Pfam" id="PF07859"/>
    </source>
</evidence>
<dbReference type="EC" id="3.1.1.-" evidence="3"/>
<keyword evidence="4" id="KW-1185">Reference proteome</keyword>
<evidence type="ECO:0000256" key="1">
    <source>
        <dbReference type="ARBA" id="ARBA00022801"/>
    </source>
</evidence>
<dbReference type="EMBL" id="JBEPSH010000004">
    <property type="protein sequence ID" value="MET4577027.1"/>
    <property type="molecule type" value="Genomic_DNA"/>
</dbReference>
<evidence type="ECO:0000313" key="4">
    <source>
        <dbReference type="Proteomes" id="UP001549320"/>
    </source>
</evidence>
<gene>
    <name evidence="3" type="ORF">ABIE13_002138</name>
</gene>
<dbReference type="Proteomes" id="UP001549320">
    <property type="component" value="Unassembled WGS sequence"/>
</dbReference>
<proteinExistence type="predicted"/>
<keyword evidence="1 3" id="KW-0378">Hydrolase</keyword>
<dbReference type="SUPFAM" id="SSF53474">
    <property type="entry name" value="alpha/beta-Hydrolases"/>
    <property type="match status" value="1"/>
</dbReference>
<organism evidence="3 4">
    <name type="scientific">Ottowia thiooxydans</name>
    <dbReference type="NCBI Taxonomy" id="219182"/>
    <lineage>
        <taxon>Bacteria</taxon>
        <taxon>Pseudomonadati</taxon>
        <taxon>Pseudomonadota</taxon>
        <taxon>Betaproteobacteria</taxon>
        <taxon>Burkholderiales</taxon>
        <taxon>Comamonadaceae</taxon>
        <taxon>Ottowia</taxon>
    </lineage>
</organism>
<feature type="domain" description="Alpha/beta hydrolase fold-3" evidence="2">
    <location>
        <begin position="77"/>
        <end position="283"/>
    </location>
</feature>
<dbReference type="PANTHER" id="PTHR48081">
    <property type="entry name" value="AB HYDROLASE SUPERFAMILY PROTEIN C4A8.06C"/>
    <property type="match status" value="1"/>
</dbReference>
<comment type="caution">
    <text evidence="3">The sequence shown here is derived from an EMBL/GenBank/DDBJ whole genome shotgun (WGS) entry which is preliminary data.</text>
</comment>
<dbReference type="InterPro" id="IPR050300">
    <property type="entry name" value="GDXG_lipolytic_enzyme"/>
</dbReference>
<reference evidence="3 4" key="1">
    <citation type="submission" date="2024-06" db="EMBL/GenBank/DDBJ databases">
        <title>Sorghum-associated microbial communities from plants grown in Nebraska, USA.</title>
        <authorList>
            <person name="Schachtman D."/>
        </authorList>
    </citation>
    <scope>NUCLEOTIDE SEQUENCE [LARGE SCALE GENOMIC DNA]</scope>
    <source>
        <strain evidence="3 4">2709</strain>
    </source>
</reference>
<dbReference type="GO" id="GO:0016787">
    <property type="term" value="F:hydrolase activity"/>
    <property type="evidence" value="ECO:0007669"/>
    <property type="project" value="UniProtKB-KW"/>
</dbReference>